<name>A0AAD9XGX5_9ROSI</name>
<comment type="caution">
    <text evidence="2">The sequence shown here is derived from an EMBL/GenBank/DDBJ whole genome shotgun (WGS) entry which is preliminary data.</text>
</comment>
<sequence length="69" mass="7441">MISNKTTLVLLILGFVLIHEIAGQSASTDAAKLQGIKYVQEHATHAVRDAIVCLLELLAIERSALVMPT</sequence>
<accession>A0AAD9XGX5</accession>
<feature type="signal peptide" evidence="1">
    <location>
        <begin position="1"/>
        <end position="23"/>
    </location>
</feature>
<gene>
    <name evidence="2" type="ORF">Ddye_005797</name>
</gene>
<dbReference type="AlphaFoldDB" id="A0AAD9XGX5"/>
<organism evidence="2 3">
    <name type="scientific">Dipteronia dyeriana</name>
    <dbReference type="NCBI Taxonomy" id="168575"/>
    <lineage>
        <taxon>Eukaryota</taxon>
        <taxon>Viridiplantae</taxon>
        <taxon>Streptophyta</taxon>
        <taxon>Embryophyta</taxon>
        <taxon>Tracheophyta</taxon>
        <taxon>Spermatophyta</taxon>
        <taxon>Magnoliopsida</taxon>
        <taxon>eudicotyledons</taxon>
        <taxon>Gunneridae</taxon>
        <taxon>Pentapetalae</taxon>
        <taxon>rosids</taxon>
        <taxon>malvids</taxon>
        <taxon>Sapindales</taxon>
        <taxon>Sapindaceae</taxon>
        <taxon>Hippocastanoideae</taxon>
        <taxon>Acereae</taxon>
        <taxon>Dipteronia</taxon>
    </lineage>
</organism>
<dbReference type="Proteomes" id="UP001280121">
    <property type="component" value="Unassembled WGS sequence"/>
</dbReference>
<protein>
    <submittedName>
        <fullName evidence="2">Uncharacterized protein</fullName>
    </submittedName>
</protein>
<keyword evidence="3" id="KW-1185">Reference proteome</keyword>
<reference evidence="2" key="1">
    <citation type="journal article" date="2023" name="Plant J.">
        <title>Genome sequences and population genomics provide insights into the demographic history, inbreeding, and mutation load of two 'living fossil' tree species of Dipteronia.</title>
        <authorList>
            <person name="Feng Y."/>
            <person name="Comes H.P."/>
            <person name="Chen J."/>
            <person name="Zhu S."/>
            <person name="Lu R."/>
            <person name="Zhang X."/>
            <person name="Li P."/>
            <person name="Qiu J."/>
            <person name="Olsen K.M."/>
            <person name="Qiu Y."/>
        </authorList>
    </citation>
    <scope>NUCLEOTIDE SEQUENCE</scope>
    <source>
        <strain evidence="2">KIB01</strain>
    </source>
</reference>
<evidence type="ECO:0000256" key="1">
    <source>
        <dbReference type="SAM" id="SignalP"/>
    </source>
</evidence>
<evidence type="ECO:0000313" key="3">
    <source>
        <dbReference type="Proteomes" id="UP001280121"/>
    </source>
</evidence>
<keyword evidence="1" id="KW-0732">Signal</keyword>
<feature type="chain" id="PRO_5042200379" evidence="1">
    <location>
        <begin position="24"/>
        <end position="69"/>
    </location>
</feature>
<evidence type="ECO:0000313" key="2">
    <source>
        <dbReference type="EMBL" id="KAK2659264.1"/>
    </source>
</evidence>
<dbReference type="EMBL" id="JANJYI010000002">
    <property type="protein sequence ID" value="KAK2659264.1"/>
    <property type="molecule type" value="Genomic_DNA"/>
</dbReference>
<proteinExistence type="predicted"/>